<keyword evidence="2" id="KW-0479">Metal-binding</keyword>
<dbReference type="RefSeq" id="WP_026089816.1">
    <property type="nucleotide sequence ID" value="NZ_CAPH01000023.1"/>
</dbReference>
<evidence type="ECO:0000313" key="5">
    <source>
        <dbReference type="Proteomes" id="UP001059295"/>
    </source>
</evidence>
<dbReference type="SFLD" id="SFLDG01065">
    <property type="entry name" value="anaerobic_coproporphyrinogen-I"/>
    <property type="match status" value="1"/>
</dbReference>
<dbReference type="Proteomes" id="UP001059295">
    <property type="component" value="Chromosome"/>
</dbReference>
<feature type="domain" description="Radical SAM core" evidence="3">
    <location>
        <begin position="1"/>
        <end position="230"/>
    </location>
</feature>
<dbReference type="SFLD" id="SFLDF00562">
    <property type="entry name" value="HemN-like__clustered_with_heat"/>
    <property type="match status" value="1"/>
</dbReference>
<comment type="subcellular location">
    <subcellularLocation>
        <location evidence="2">Cytoplasm</location>
    </subcellularLocation>
</comment>
<name>A0ABY5UY52_9BACT</name>
<comment type="function">
    <text evidence="2">Probably acts as a heme chaperone, transferring heme to an unknown acceptor. Binds one molecule of heme per monomer, possibly covalently. Binds 1 [4Fe-4S] cluster. The cluster is coordinated with 3 cysteines and an exchangeable S-adenosyl-L-methionine.</text>
</comment>
<dbReference type="PROSITE" id="PS51918">
    <property type="entry name" value="RADICAL_SAM"/>
    <property type="match status" value="1"/>
</dbReference>
<dbReference type="InterPro" id="IPR010723">
    <property type="entry name" value="HemN_C"/>
</dbReference>
<keyword evidence="2" id="KW-0411">Iron-sulfur</keyword>
<evidence type="ECO:0000256" key="1">
    <source>
        <dbReference type="ARBA" id="ARBA00006100"/>
    </source>
</evidence>
<dbReference type="PANTHER" id="PTHR13932:SF5">
    <property type="entry name" value="RADICAL S-ADENOSYL METHIONINE DOMAIN-CONTAINING PROTEIN 1, MITOCHONDRIAL"/>
    <property type="match status" value="1"/>
</dbReference>
<dbReference type="InterPro" id="IPR034505">
    <property type="entry name" value="Coproporphyrinogen-III_oxidase"/>
</dbReference>
<dbReference type="SUPFAM" id="SSF102114">
    <property type="entry name" value="Radical SAM enzymes"/>
    <property type="match status" value="1"/>
</dbReference>
<keyword evidence="2" id="KW-0349">Heme</keyword>
<keyword evidence="2" id="KW-0408">Iron</keyword>
<dbReference type="CDD" id="cd01335">
    <property type="entry name" value="Radical_SAM"/>
    <property type="match status" value="1"/>
</dbReference>
<dbReference type="EMBL" id="CP102294">
    <property type="protein sequence ID" value="UWN56738.1"/>
    <property type="molecule type" value="Genomic_DNA"/>
</dbReference>
<evidence type="ECO:0000313" key="4">
    <source>
        <dbReference type="EMBL" id="UWN56738.1"/>
    </source>
</evidence>
<dbReference type="Pfam" id="PF06969">
    <property type="entry name" value="HemN_C"/>
    <property type="match status" value="1"/>
</dbReference>
<keyword evidence="2" id="KW-0963">Cytoplasm</keyword>
<dbReference type="GeneID" id="82891822"/>
<keyword evidence="5" id="KW-1185">Reference proteome</keyword>
<comment type="similarity">
    <text evidence="1">Belongs to the anaerobic coproporphyrinogen-III oxidase family. HemW subfamily.</text>
</comment>
<keyword evidence="2" id="KW-0949">S-adenosyl-L-methionine</keyword>
<dbReference type="InterPro" id="IPR004559">
    <property type="entry name" value="HemW-like"/>
</dbReference>
<dbReference type="SFLD" id="SFLDS00029">
    <property type="entry name" value="Radical_SAM"/>
    <property type="match status" value="1"/>
</dbReference>
<dbReference type="InterPro" id="IPR007197">
    <property type="entry name" value="rSAM"/>
</dbReference>
<dbReference type="Pfam" id="PF04055">
    <property type="entry name" value="Radical_SAM"/>
    <property type="match status" value="1"/>
</dbReference>
<dbReference type="SFLD" id="SFLDF00288">
    <property type="entry name" value="HemN-like__clustered_with_nucl"/>
    <property type="match status" value="1"/>
</dbReference>
<proteinExistence type="inferred from homology"/>
<dbReference type="NCBIfam" id="TIGR00539">
    <property type="entry name" value="hemN_rel"/>
    <property type="match status" value="1"/>
</dbReference>
<sequence length="374" mass="42356">MAGIYVHIPFCKSKCCYCDFYSCTTLAKKDAVLAAVSHELVSRAHELQGETVRTLYIGGGTPTICTPRELEGLIRTVRDTFDTQIEEITVEANPDDLTPGYLEALRGTGTNRLSIGVQSLLDRDLRWMNRRHDARQALRAVRDAQAAGFANLSLDLIYGLPQLSVEQWRRTLDDFLSLDVPHLSAYHLSVEPRTALGKRFERGAFHPAGERLSEAHYALLHAVLTGAGYRHYEISSFARPGFESRHNSSYWKGVRYLGVGPAAHSFDGDRRRWNVSDVREYLRKEPEGTQYETEEITPKDAYNEFVMTGLRTDEGIDSRELSARFGARKLQYFVAQAEKFVAQGNIVQRKSVYYIPAERYLISDSIISDLFDVE</sequence>
<organism evidence="4 5">
    <name type="scientific">Alistipes ihumii AP11</name>
    <dbReference type="NCBI Taxonomy" id="1211813"/>
    <lineage>
        <taxon>Bacteria</taxon>
        <taxon>Pseudomonadati</taxon>
        <taxon>Bacteroidota</taxon>
        <taxon>Bacteroidia</taxon>
        <taxon>Bacteroidales</taxon>
        <taxon>Rikenellaceae</taxon>
        <taxon>Alistipes</taxon>
    </lineage>
</organism>
<evidence type="ECO:0000259" key="3">
    <source>
        <dbReference type="PROSITE" id="PS51918"/>
    </source>
</evidence>
<dbReference type="InterPro" id="IPR023404">
    <property type="entry name" value="rSAM_horseshoe"/>
</dbReference>
<dbReference type="SMART" id="SM00729">
    <property type="entry name" value="Elp3"/>
    <property type="match status" value="1"/>
</dbReference>
<gene>
    <name evidence="4" type="primary">hemW</name>
    <name evidence="4" type="ORF">NQ491_08770</name>
</gene>
<keyword evidence="2" id="KW-0004">4Fe-4S</keyword>
<reference evidence="4" key="1">
    <citation type="journal article" date="2022" name="Cell">
        <title>Design, construction, and in vivo augmentation of a complex gut microbiome.</title>
        <authorList>
            <person name="Cheng A.G."/>
            <person name="Ho P.Y."/>
            <person name="Aranda-Diaz A."/>
            <person name="Jain S."/>
            <person name="Yu F.B."/>
            <person name="Meng X."/>
            <person name="Wang M."/>
            <person name="Iakiviak M."/>
            <person name="Nagashima K."/>
            <person name="Zhao A."/>
            <person name="Murugkar P."/>
            <person name="Patil A."/>
            <person name="Atabakhsh K."/>
            <person name="Weakley A."/>
            <person name="Yan J."/>
            <person name="Brumbaugh A.R."/>
            <person name="Higginbottom S."/>
            <person name="Dimas A."/>
            <person name="Shiver A.L."/>
            <person name="Deutschbauer A."/>
            <person name="Neff N."/>
            <person name="Sonnenburg J.L."/>
            <person name="Huang K.C."/>
            <person name="Fischbach M.A."/>
        </authorList>
    </citation>
    <scope>NUCLEOTIDE SEQUENCE</scope>
    <source>
        <strain evidence="4">AP11</strain>
    </source>
</reference>
<evidence type="ECO:0000256" key="2">
    <source>
        <dbReference type="RuleBase" id="RU364116"/>
    </source>
</evidence>
<keyword evidence="2" id="KW-0143">Chaperone</keyword>
<protein>
    <recommendedName>
        <fullName evidence="2">Heme chaperone HemW</fullName>
    </recommendedName>
</protein>
<accession>A0ABY5UY52</accession>
<dbReference type="Gene3D" id="3.80.30.20">
    <property type="entry name" value="tm_1862 like domain"/>
    <property type="match status" value="1"/>
</dbReference>
<dbReference type="InterPro" id="IPR058240">
    <property type="entry name" value="rSAM_sf"/>
</dbReference>
<dbReference type="PANTHER" id="PTHR13932">
    <property type="entry name" value="COPROPORPHYRINIGEN III OXIDASE"/>
    <property type="match status" value="1"/>
</dbReference>
<dbReference type="InterPro" id="IPR006638">
    <property type="entry name" value="Elp3/MiaA/NifB-like_rSAM"/>
</dbReference>